<feature type="non-terminal residue" evidence="2">
    <location>
        <position position="214"/>
    </location>
</feature>
<feature type="domain" description="N-acetyltransferase" evidence="1">
    <location>
        <begin position="21"/>
        <end position="210"/>
    </location>
</feature>
<evidence type="ECO:0000259" key="1">
    <source>
        <dbReference type="Pfam" id="PF13302"/>
    </source>
</evidence>
<name>A0A0D7BSY0_9AGAR</name>
<organism evidence="2 3">
    <name type="scientific">Cylindrobasidium torrendii FP15055 ss-10</name>
    <dbReference type="NCBI Taxonomy" id="1314674"/>
    <lineage>
        <taxon>Eukaryota</taxon>
        <taxon>Fungi</taxon>
        <taxon>Dikarya</taxon>
        <taxon>Basidiomycota</taxon>
        <taxon>Agaricomycotina</taxon>
        <taxon>Agaricomycetes</taxon>
        <taxon>Agaricomycetidae</taxon>
        <taxon>Agaricales</taxon>
        <taxon>Marasmiineae</taxon>
        <taxon>Physalacriaceae</taxon>
        <taxon>Cylindrobasidium</taxon>
    </lineage>
</organism>
<gene>
    <name evidence="2" type="ORF">CYLTODRAFT_317285</name>
</gene>
<sequence>PFDFDEKTNSPFIRLAKHPNIIITPPRISDAPALIDLLNDGRVVEWLSGPPYPYLQEHADWFLNMIVADSSKAIEHLQQSDASDTRLIEQLPVRYLRELREDGTTVLIGDISIHRLPKDVTALGLPGAQVQDVETLYAENNAKELGDPTILWTIGYFLASTHHGQGIMSDAVNTVISKWAVPRMGVKHIVAHTFDGNAGSRRTLEKNGFVYRET</sequence>
<dbReference type="InterPro" id="IPR000182">
    <property type="entry name" value="GNAT_dom"/>
</dbReference>
<protein>
    <recommendedName>
        <fullName evidence="1">N-acetyltransferase domain-containing protein</fullName>
    </recommendedName>
</protein>
<dbReference type="InterPro" id="IPR016181">
    <property type="entry name" value="Acyl_CoA_acyltransferase"/>
</dbReference>
<evidence type="ECO:0000313" key="3">
    <source>
        <dbReference type="Proteomes" id="UP000054007"/>
    </source>
</evidence>
<dbReference type="AlphaFoldDB" id="A0A0D7BSY0"/>
<dbReference type="Proteomes" id="UP000054007">
    <property type="component" value="Unassembled WGS sequence"/>
</dbReference>
<proteinExistence type="predicted"/>
<reference evidence="2 3" key="1">
    <citation type="journal article" date="2015" name="Fungal Genet. Biol.">
        <title>Evolution of novel wood decay mechanisms in Agaricales revealed by the genome sequences of Fistulina hepatica and Cylindrobasidium torrendii.</title>
        <authorList>
            <person name="Floudas D."/>
            <person name="Held B.W."/>
            <person name="Riley R."/>
            <person name="Nagy L.G."/>
            <person name="Koehler G."/>
            <person name="Ransdell A.S."/>
            <person name="Younus H."/>
            <person name="Chow J."/>
            <person name="Chiniquy J."/>
            <person name="Lipzen A."/>
            <person name="Tritt A."/>
            <person name="Sun H."/>
            <person name="Haridas S."/>
            <person name="LaButti K."/>
            <person name="Ohm R.A."/>
            <person name="Kues U."/>
            <person name="Blanchette R.A."/>
            <person name="Grigoriev I.V."/>
            <person name="Minto R.E."/>
            <person name="Hibbett D.S."/>
        </authorList>
    </citation>
    <scope>NUCLEOTIDE SEQUENCE [LARGE SCALE GENOMIC DNA]</scope>
    <source>
        <strain evidence="2 3">FP15055 ss-10</strain>
    </source>
</reference>
<dbReference type="PANTHER" id="PTHR43328">
    <property type="entry name" value="ACETYLTRANSFERASE-RELATED"/>
    <property type="match status" value="1"/>
</dbReference>
<evidence type="ECO:0000313" key="2">
    <source>
        <dbReference type="EMBL" id="KIY73522.1"/>
    </source>
</evidence>
<dbReference type="Gene3D" id="3.40.630.30">
    <property type="match status" value="1"/>
</dbReference>
<keyword evidence="3" id="KW-1185">Reference proteome</keyword>
<feature type="non-terminal residue" evidence="2">
    <location>
        <position position="1"/>
    </location>
</feature>
<dbReference type="STRING" id="1314674.A0A0D7BSY0"/>
<dbReference type="Pfam" id="PF13302">
    <property type="entry name" value="Acetyltransf_3"/>
    <property type="match status" value="1"/>
</dbReference>
<dbReference type="OrthoDB" id="630895at2759"/>
<dbReference type="GO" id="GO:0016747">
    <property type="term" value="F:acyltransferase activity, transferring groups other than amino-acyl groups"/>
    <property type="evidence" value="ECO:0007669"/>
    <property type="project" value="InterPro"/>
</dbReference>
<dbReference type="EMBL" id="KN880435">
    <property type="protein sequence ID" value="KIY73522.1"/>
    <property type="molecule type" value="Genomic_DNA"/>
</dbReference>
<dbReference type="PANTHER" id="PTHR43328:SF1">
    <property type="entry name" value="N-ACETYLTRANSFERASE DOMAIN-CONTAINING PROTEIN"/>
    <property type="match status" value="1"/>
</dbReference>
<dbReference type="SUPFAM" id="SSF55729">
    <property type="entry name" value="Acyl-CoA N-acyltransferases (Nat)"/>
    <property type="match status" value="1"/>
</dbReference>
<accession>A0A0D7BSY0</accession>